<gene>
    <name evidence="7" type="ORF">C7N83_11065</name>
</gene>
<feature type="transmembrane region" description="Helical" evidence="5">
    <location>
        <begin position="74"/>
        <end position="97"/>
    </location>
</feature>
<name>A0A2P7TY40_9NEIS</name>
<dbReference type="EMBL" id="PXYY01000086">
    <property type="protein sequence ID" value="PSJ79638.1"/>
    <property type="molecule type" value="Genomic_DNA"/>
</dbReference>
<evidence type="ECO:0000259" key="6">
    <source>
        <dbReference type="Pfam" id="PF13664"/>
    </source>
</evidence>
<keyword evidence="2 5" id="KW-0812">Transmembrane</keyword>
<keyword evidence="4 5" id="KW-0472">Membrane</keyword>
<evidence type="ECO:0000313" key="8">
    <source>
        <dbReference type="Proteomes" id="UP000241868"/>
    </source>
</evidence>
<feature type="domain" description="TMEM205-like" evidence="6">
    <location>
        <begin position="8"/>
        <end position="104"/>
    </location>
</feature>
<protein>
    <submittedName>
        <fullName evidence="7">DUF4149 domain-containing protein</fullName>
    </submittedName>
</protein>
<proteinExistence type="predicted"/>
<sequence length="147" mass="16013">MNKLTTALAGVWLGWQVMAGYIAAPVLFESLPKLQAGAIAGKLFSVVSYTGLVIWALVYFVGKRATVVQHVCSINGKLIALLWTGLAVNQFLITPVIEAHKNQTANWLLSLTGGSFGIWHGISSLIYMICAILAVVLVWRISTLEWK</sequence>
<evidence type="ECO:0000256" key="2">
    <source>
        <dbReference type="ARBA" id="ARBA00022692"/>
    </source>
</evidence>
<comment type="subcellular location">
    <subcellularLocation>
        <location evidence="1">Membrane</location>
    </subcellularLocation>
</comment>
<keyword evidence="3 5" id="KW-1133">Transmembrane helix</keyword>
<organism evidence="7 8">
    <name type="scientific">Neisseria iguanae</name>
    <dbReference type="NCBI Taxonomy" id="90242"/>
    <lineage>
        <taxon>Bacteria</taxon>
        <taxon>Pseudomonadati</taxon>
        <taxon>Pseudomonadota</taxon>
        <taxon>Betaproteobacteria</taxon>
        <taxon>Neisseriales</taxon>
        <taxon>Neisseriaceae</taxon>
        <taxon>Neisseria</taxon>
    </lineage>
</organism>
<evidence type="ECO:0000256" key="1">
    <source>
        <dbReference type="ARBA" id="ARBA00004370"/>
    </source>
</evidence>
<evidence type="ECO:0000256" key="4">
    <source>
        <dbReference type="ARBA" id="ARBA00023136"/>
    </source>
</evidence>
<feature type="transmembrane region" description="Helical" evidence="5">
    <location>
        <begin position="117"/>
        <end position="139"/>
    </location>
</feature>
<dbReference type="RefSeq" id="WP_106742697.1">
    <property type="nucleotide sequence ID" value="NZ_PXYY01000086.1"/>
</dbReference>
<evidence type="ECO:0000313" key="7">
    <source>
        <dbReference type="EMBL" id="PSJ79638.1"/>
    </source>
</evidence>
<evidence type="ECO:0000256" key="3">
    <source>
        <dbReference type="ARBA" id="ARBA00022989"/>
    </source>
</evidence>
<accession>A0A2P7TY40</accession>
<dbReference type="GO" id="GO:0016020">
    <property type="term" value="C:membrane"/>
    <property type="evidence" value="ECO:0007669"/>
    <property type="project" value="UniProtKB-SubCell"/>
</dbReference>
<dbReference type="AlphaFoldDB" id="A0A2P7TY40"/>
<evidence type="ECO:0000256" key="5">
    <source>
        <dbReference type="SAM" id="Phobius"/>
    </source>
</evidence>
<feature type="transmembrane region" description="Helical" evidence="5">
    <location>
        <begin position="43"/>
        <end position="62"/>
    </location>
</feature>
<dbReference type="OrthoDB" id="5797290at2"/>
<comment type="caution">
    <text evidence="7">The sequence shown here is derived from an EMBL/GenBank/DDBJ whole genome shotgun (WGS) entry which is preliminary data.</text>
</comment>
<dbReference type="Pfam" id="PF13664">
    <property type="entry name" value="DUF4149"/>
    <property type="match status" value="1"/>
</dbReference>
<keyword evidence="8" id="KW-1185">Reference proteome</keyword>
<reference evidence="7 8" key="1">
    <citation type="submission" date="2018-03" db="EMBL/GenBank/DDBJ databases">
        <title>Neisseria weixii sp. nov., isolated from the intestinal contents of Tibetan Plateau pika (Ochotona curzoniae) in Yushu, Qinghai Province, China.</title>
        <authorList>
            <person name="Gui Z."/>
        </authorList>
    </citation>
    <scope>NUCLEOTIDE SEQUENCE [LARGE SCALE GENOMIC DNA]</scope>
    <source>
        <strain evidence="7 8">ATCC 51483</strain>
    </source>
</reference>
<dbReference type="InterPro" id="IPR025423">
    <property type="entry name" value="TMEM205-like"/>
</dbReference>
<dbReference type="Proteomes" id="UP000241868">
    <property type="component" value="Unassembled WGS sequence"/>
</dbReference>